<evidence type="ECO:0000313" key="10">
    <source>
        <dbReference type="Proteomes" id="UP000070383"/>
    </source>
</evidence>
<comment type="subunit">
    <text evidence="4">Homodimer.</text>
</comment>
<evidence type="ECO:0000256" key="1">
    <source>
        <dbReference type="ARBA" id="ARBA00009375"/>
    </source>
</evidence>
<dbReference type="PANTHER" id="PTHR11142">
    <property type="entry name" value="PSEUDOURIDYLATE SYNTHASE"/>
    <property type="match status" value="1"/>
</dbReference>
<feature type="binding site" evidence="4 6">
    <location>
        <position position="111"/>
    </location>
    <ligand>
        <name>substrate</name>
    </ligand>
</feature>
<dbReference type="CDD" id="cd02570">
    <property type="entry name" value="PseudoU_synth_EcTruA"/>
    <property type="match status" value="1"/>
</dbReference>
<feature type="domain" description="Pseudouridine synthase I TruA alpha/beta" evidence="8">
    <location>
        <begin position="10"/>
        <end position="104"/>
    </location>
</feature>
<dbReference type="AlphaFoldDB" id="A0A133KIB0"/>
<sequence>MIRNVLVETAYDGTNFAGFQYQKDQRSVEEEIKKALVKVTGEDNRIVSCGRTDSGVHAKSHFFNFLTASKIDPKAFSYHLQVHLPADILALSSREVDLSFHARFSCKSKLYKYVIYRGKGMHPIYRNYKEEISYKLDLKRLEEGLKLLCGEHDFRSFMREDKDLSINTVRKIDQAYFLENGDDLEIYFKAESFLHNQVRIMVGSLVELSRGKLSLDDYKRFFDEDYKIRANPALGAQGLYLWRVEF</sequence>
<dbReference type="Gene3D" id="3.30.70.580">
    <property type="entry name" value="Pseudouridine synthase I, catalytic domain, N-terminal subdomain"/>
    <property type="match status" value="1"/>
</dbReference>
<evidence type="ECO:0000313" key="9">
    <source>
        <dbReference type="EMBL" id="KWZ79281.1"/>
    </source>
</evidence>
<dbReference type="InterPro" id="IPR001406">
    <property type="entry name" value="PsdUridine_synth_TruA"/>
</dbReference>
<dbReference type="GO" id="GO:0031119">
    <property type="term" value="P:tRNA pseudouridine synthesis"/>
    <property type="evidence" value="ECO:0007669"/>
    <property type="project" value="UniProtKB-UniRule"/>
</dbReference>
<proteinExistence type="inferred from homology"/>
<gene>
    <name evidence="4" type="primary">truA</name>
    <name evidence="9" type="ORF">HMPREF3200_00139</name>
</gene>
<feature type="domain" description="Pseudouridine synthase I TruA alpha/beta" evidence="8">
    <location>
        <begin position="146"/>
        <end position="246"/>
    </location>
</feature>
<dbReference type="InterPro" id="IPR020095">
    <property type="entry name" value="PsdUridine_synth_TruA_C"/>
</dbReference>
<dbReference type="InterPro" id="IPR020097">
    <property type="entry name" value="PsdUridine_synth_TruA_a/b_dom"/>
</dbReference>
<protein>
    <recommendedName>
        <fullName evidence="4">tRNA pseudouridine synthase A</fullName>
        <ecNumber evidence="4">5.4.99.12</ecNumber>
    </recommendedName>
    <alternativeName>
        <fullName evidence="4">tRNA pseudouridine(38-40) synthase</fullName>
    </alternativeName>
    <alternativeName>
        <fullName evidence="4">tRNA pseudouridylate synthase I</fullName>
    </alternativeName>
    <alternativeName>
        <fullName evidence="4">tRNA-uridine isomerase I</fullName>
    </alternativeName>
</protein>
<comment type="similarity">
    <text evidence="1 4 7">Belongs to the tRNA pseudouridine synthase TruA family.</text>
</comment>
<keyword evidence="3 4" id="KW-0413">Isomerase</keyword>
<dbReference type="STRING" id="33036.HMPREF3200_00139"/>
<comment type="caution">
    <text evidence="4">Lacks conserved residue(s) required for the propagation of feature annotation.</text>
</comment>
<dbReference type="Gene3D" id="3.30.70.660">
    <property type="entry name" value="Pseudouridine synthase I, catalytic domain, C-terminal subdomain"/>
    <property type="match status" value="1"/>
</dbReference>
<dbReference type="Pfam" id="PF01416">
    <property type="entry name" value="PseudoU_synth_1"/>
    <property type="match status" value="2"/>
</dbReference>
<dbReference type="SUPFAM" id="SSF55120">
    <property type="entry name" value="Pseudouridine synthase"/>
    <property type="match status" value="1"/>
</dbReference>
<dbReference type="InterPro" id="IPR020094">
    <property type="entry name" value="TruA/RsuA/RluB/E/F_N"/>
</dbReference>
<dbReference type="NCBIfam" id="TIGR00071">
    <property type="entry name" value="hisT_truA"/>
    <property type="match status" value="1"/>
</dbReference>
<evidence type="ECO:0000256" key="6">
    <source>
        <dbReference type="PIRSR" id="PIRSR001430-2"/>
    </source>
</evidence>
<dbReference type="Proteomes" id="UP000070383">
    <property type="component" value="Unassembled WGS sequence"/>
</dbReference>
<dbReference type="RefSeq" id="WP_004836851.1">
    <property type="nucleotide sequence ID" value="NZ_CAMUDP010000025.1"/>
</dbReference>
<evidence type="ECO:0000256" key="4">
    <source>
        <dbReference type="HAMAP-Rule" id="MF_00171"/>
    </source>
</evidence>
<reference evidence="10" key="1">
    <citation type="submission" date="2016-01" db="EMBL/GenBank/DDBJ databases">
        <authorList>
            <person name="Mitreva M."/>
            <person name="Pepin K.H."/>
            <person name="Mihindukulasuriya K.A."/>
            <person name="Fulton R."/>
            <person name="Fronick C."/>
            <person name="O'Laughlin M."/>
            <person name="Miner T."/>
            <person name="Herter B."/>
            <person name="Rosa B.A."/>
            <person name="Cordes M."/>
            <person name="Tomlinson C."/>
            <person name="Wollam A."/>
            <person name="Palsikar V.B."/>
            <person name="Mardis E.R."/>
            <person name="Wilson R.K."/>
        </authorList>
    </citation>
    <scope>NUCLEOTIDE SEQUENCE [LARGE SCALE GENOMIC DNA]</scope>
    <source>
        <strain evidence="10">MJR8151</strain>
    </source>
</reference>
<evidence type="ECO:0000256" key="7">
    <source>
        <dbReference type="RuleBase" id="RU003792"/>
    </source>
</evidence>
<comment type="caution">
    <text evidence="9">The sequence shown here is derived from an EMBL/GenBank/DDBJ whole genome shotgun (WGS) entry which is preliminary data.</text>
</comment>
<accession>A0A133KIB0</accession>
<dbReference type="PATRIC" id="fig|33036.3.peg.142"/>
<dbReference type="FunFam" id="3.30.70.580:FF:000001">
    <property type="entry name" value="tRNA pseudouridine synthase A"/>
    <property type="match status" value="1"/>
</dbReference>
<dbReference type="GO" id="GO:0003723">
    <property type="term" value="F:RNA binding"/>
    <property type="evidence" value="ECO:0007669"/>
    <property type="project" value="InterPro"/>
</dbReference>
<dbReference type="PIRSF" id="PIRSF001430">
    <property type="entry name" value="tRNA_psdUrid_synth"/>
    <property type="match status" value="1"/>
</dbReference>
<keyword evidence="2 4" id="KW-0819">tRNA processing</keyword>
<feature type="active site" description="Nucleophile" evidence="4 5">
    <location>
        <position position="53"/>
    </location>
</feature>
<comment type="catalytic activity">
    <reaction evidence="4 7">
        <text>uridine(38/39/40) in tRNA = pseudouridine(38/39/40) in tRNA</text>
        <dbReference type="Rhea" id="RHEA:22376"/>
        <dbReference type="Rhea" id="RHEA-COMP:10085"/>
        <dbReference type="Rhea" id="RHEA-COMP:10087"/>
        <dbReference type="ChEBI" id="CHEBI:65314"/>
        <dbReference type="ChEBI" id="CHEBI:65315"/>
        <dbReference type="EC" id="5.4.99.12"/>
    </reaction>
</comment>
<dbReference type="GO" id="GO:0160147">
    <property type="term" value="F:tRNA pseudouridine(38-40) synthase activity"/>
    <property type="evidence" value="ECO:0007669"/>
    <property type="project" value="UniProtKB-EC"/>
</dbReference>
<name>A0A133KIB0_9FIRM</name>
<dbReference type="EMBL" id="LRPM01000004">
    <property type="protein sequence ID" value="KWZ79281.1"/>
    <property type="molecule type" value="Genomic_DNA"/>
</dbReference>
<comment type="function">
    <text evidence="4">Formation of pseudouridine at positions 38, 39 and 40 in the anticodon stem and loop of transfer RNAs.</text>
</comment>
<dbReference type="EC" id="5.4.99.12" evidence="4"/>
<dbReference type="OrthoDB" id="9811823at2"/>
<evidence type="ECO:0000259" key="8">
    <source>
        <dbReference type="Pfam" id="PF01416"/>
    </source>
</evidence>
<evidence type="ECO:0000256" key="2">
    <source>
        <dbReference type="ARBA" id="ARBA00022694"/>
    </source>
</evidence>
<dbReference type="InterPro" id="IPR020103">
    <property type="entry name" value="PsdUridine_synth_cat_dom_sf"/>
</dbReference>
<evidence type="ECO:0000256" key="3">
    <source>
        <dbReference type="ARBA" id="ARBA00023235"/>
    </source>
</evidence>
<organism evidence="9 10">
    <name type="scientific">Anaerococcus tetradius</name>
    <dbReference type="NCBI Taxonomy" id="33036"/>
    <lineage>
        <taxon>Bacteria</taxon>
        <taxon>Bacillati</taxon>
        <taxon>Bacillota</taxon>
        <taxon>Tissierellia</taxon>
        <taxon>Tissierellales</taxon>
        <taxon>Peptoniphilaceae</taxon>
        <taxon>Anaerococcus</taxon>
    </lineage>
</organism>
<keyword evidence="10" id="KW-1185">Reference proteome</keyword>
<dbReference type="HAMAP" id="MF_00171">
    <property type="entry name" value="TruA"/>
    <property type="match status" value="1"/>
</dbReference>
<evidence type="ECO:0000256" key="5">
    <source>
        <dbReference type="PIRSR" id="PIRSR001430-1"/>
    </source>
</evidence>
<dbReference type="PANTHER" id="PTHR11142:SF0">
    <property type="entry name" value="TRNA PSEUDOURIDINE SYNTHASE-LIKE 1"/>
    <property type="match status" value="1"/>
</dbReference>